<dbReference type="FunFam" id="3.20.20.80:FF:000069">
    <property type="entry name" value="Beta-glucosidase 1"/>
    <property type="match status" value="1"/>
</dbReference>
<keyword evidence="3" id="KW-0378">Hydrolase</keyword>
<accession>A0A8D6ZRZ7</accession>
<keyword evidence="4" id="KW-0325">Glycoprotein</keyword>
<dbReference type="PRINTS" id="PR00131">
    <property type="entry name" value="GLHYDRLASE1"/>
</dbReference>
<gene>
    <name evidence="7" type="ORF">GSMUA_234130.1</name>
</gene>
<dbReference type="InterPro" id="IPR001360">
    <property type="entry name" value="Glyco_hydro_1"/>
</dbReference>
<dbReference type="SUPFAM" id="SSF51445">
    <property type="entry name" value="(Trans)glycosidases"/>
    <property type="match status" value="1"/>
</dbReference>
<evidence type="ECO:0000256" key="1">
    <source>
        <dbReference type="ARBA" id="ARBA00010838"/>
    </source>
</evidence>
<dbReference type="PANTHER" id="PTHR10353:SF29">
    <property type="entry name" value="BETA-GLUCOSIDASE 11"/>
    <property type="match status" value="1"/>
</dbReference>
<reference evidence="7" key="1">
    <citation type="submission" date="2021-03" db="EMBL/GenBank/DDBJ databases">
        <authorList>
            <consortium name="Genoscope - CEA"/>
            <person name="William W."/>
        </authorList>
    </citation>
    <scope>NUCLEOTIDE SEQUENCE</scope>
    <source>
        <strain evidence="7">Doubled-haploid Pahang</strain>
    </source>
</reference>
<dbReference type="InterPro" id="IPR033132">
    <property type="entry name" value="GH_1_N_CS"/>
</dbReference>
<keyword evidence="2 6" id="KW-0732">Signal</keyword>
<evidence type="ECO:0000256" key="6">
    <source>
        <dbReference type="SAM" id="SignalP"/>
    </source>
</evidence>
<dbReference type="GO" id="GO:0005975">
    <property type="term" value="P:carbohydrate metabolic process"/>
    <property type="evidence" value="ECO:0007669"/>
    <property type="project" value="InterPro"/>
</dbReference>
<name>A0A8D6ZRZ7_MUSAM</name>
<evidence type="ECO:0000256" key="4">
    <source>
        <dbReference type="ARBA" id="ARBA00023180"/>
    </source>
</evidence>
<dbReference type="PROSITE" id="PS00653">
    <property type="entry name" value="GLYCOSYL_HYDROL_F1_2"/>
    <property type="match status" value="1"/>
</dbReference>
<protein>
    <submittedName>
        <fullName evidence="7">(wild Malaysian banana) hypothetical protein</fullName>
    </submittedName>
</protein>
<dbReference type="Pfam" id="PF00232">
    <property type="entry name" value="Glyco_hydro_1"/>
    <property type="match status" value="1"/>
</dbReference>
<dbReference type="EMBL" id="HG996474">
    <property type="protein sequence ID" value="CAG1835308.1"/>
    <property type="molecule type" value="Genomic_DNA"/>
</dbReference>
<proteinExistence type="inferred from homology"/>
<dbReference type="GO" id="GO:0008422">
    <property type="term" value="F:beta-glucosidase activity"/>
    <property type="evidence" value="ECO:0007669"/>
    <property type="project" value="UniProtKB-ARBA"/>
</dbReference>
<sequence>MRKESLALLATLVLLLPTAESNLSRDDFPPGFIFGAGTSAYQVEGAAAEDGRTPSIWDTYTLTGGMLDNSTGDVTSDQYHKYKEDVKLMVDTGLDSYRFSISWSRLLPNGRGAINPKGLAYYNNLIDELLRYGITPHVTIYHYDLPQVLEDEYEGWLSHKIVEDFTAFADVCFREFGDRVSQWTTIVEPNVIAIGSFDSAIFPPSRCSNPFGLFNCTVGDSTTEPYTAAHNFLLAHASVVSLYRTKYQAKQNGRIGLNVYSMWCYPSTNSTLDLQATQRLLDFFVGWIINPLVFGDYPKVMKKIVRSRLPSFTEEQSEQLKGSFDFIGLNHYSSIWVKDNSDASETAPRDFNADLFAKFAISKNETPGSQLVPTDIPFDPAGLQHLLEYIRDAYGNPPVYIEENGYGLGLNNTISDVKRANYLSGYIGSTLDGIRKGANVKGYYVWSFLDVFEFLSGFQSPFGLYHVDFKDENRRRQPKLSALWYSDFLKKKKKKKTSTNINMMGLHQRSHSQR</sequence>
<evidence type="ECO:0000256" key="3">
    <source>
        <dbReference type="ARBA" id="ARBA00022801"/>
    </source>
</evidence>
<dbReference type="Gene3D" id="3.20.20.80">
    <property type="entry name" value="Glycosidases"/>
    <property type="match status" value="1"/>
</dbReference>
<comment type="similarity">
    <text evidence="1 5">Belongs to the glycosyl hydrolase 1 family.</text>
</comment>
<dbReference type="InterPro" id="IPR017853">
    <property type="entry name" value="GH"/>
</dbReference>
<feature type="signal peptide" evidence="6">
    <location>
        <begin position="1"/>
        <end position="21"/>
    </location>
</feature>
<dbReference type="PANTHER" id="PTHR10353">
    <property type="entry name" value="GLYCOSYL HYDROLASE"/>
    <property type="match status" value="1"/>
</dbReference>
<evidence type="ECO:0000313" key="7">
    <source>
        <dbReference type="EMBL" id="CAG1835308.1"/>
    </source>
</evidence>
<dbReference type="AlphaFoldDB" id="A0A8D6ZRZ7"/>
<organism evidence="7">
    <name type="scientific">Musa acuminata subsp. malaccensis</name>
    <name type="common">Wild banana</name>
    <name type="synonym">Musa malaccensis</name>
    <dbReference type="NCBI Taxonomy" id="214687"/>
    <lineage>
        <taxon>Eukaryota</taxon>
        <taxon>Viridiplantae</taxon>
        <taxon>Streptophyta</taxon>
        <taxon>Embryophyta</taxon>
        <taxon>Tracheophyta</taxon>
        <taxon>Spermatophyta</taxon>
        <taxon>Magnoliopsida</taxon>
        <taxon>Liliopsida</taxon>
        <taxon>Zingiberales</taxon>
        <taxon>Musaceae</taxon>
        <taxon>Musa</taxon>
    </lineage>
</organism>
<evidence type="ECO:0000256" key="5">
    <source>
        <dbReference type="RuleBase" id="RU003690"/>
    </source>
</evidence>
<evidence type="ECO:0000256" key="2">
    <source>
        <dbReference type="ARBA" id="ARBA00022729"/>
    </source>
</evidence>
<feature type="chain" id="PRO_5034272296" evidence="6">
    <location>
        <begin position="22"/>
        <end position="514"/>
    </location>
</feature>